<dbReference type="InterPro" id="IPR007711">
    <property type="entry name" value="HigB-1"/>
</dbReference>
<accession>A0A246RYH4</accession>
<protein>
    <submittedName>
        <fullName evidence="1">Killer protein</fullName>
    </submittedName>
</protein>
<dbReference type="SUPFAM" id="SSF143011">
    <property type="entry name" value="RelE-like"/>
    <property type="match status" value="1"/>
</dbReference>
<dbReference type="AlphaFoldDB" id="A0A246RYH4"/>
<evidence type="ECO:0000313" key="1">
    <source>
        <dbReference type="EMBL" id="OWV28615.1"/>
    </source>
</evidence>
<gene>
    <name evidence="1" type="ORF">JI62_13085</name>
</gene>
<dbReference type="PANTHER" id="PTHR40266:SF2">
    <property type="entry name" value="TOXIN HIGB-1"/>
    <property type="match status" value="1"/>
</dbReference>
<name>A0A246RYH4_9GAMM</name>
<keyword evidence="2" id="KW-1185">Reference proteome</keyword>
<proteinExistence type="predicted"/>
<dbReference type="Gene3D" id="3.30.2310.20">
    <property type="entry name" value="RelE-like"/>
    <property type="match status" value="1"/>
</dbReference>
<dbReference type="Pfam" id="PF05015">
    <property type="entry name" value="HigB-like_toxin"/>
    <property type="match status" value="1"/>
</dbReference>
<reference evidence="1 2" key="1">
    <citation type="submission" date="2014-08" db="EMBL/GenBank/DDBJ databases">
        <title>Draft genome sequence of a novel L-asparaginase producing marine bacterium, Halomonas campaniensis.</title>
        <authorList>
            <person name="Sundarakrishnan B."/>
            <person name="Moushumi Priya A."/>
            <person name="Raman G."/>
            <person name="Sakthivel N."/>
            <person name="Park S."/>
            <person name="Jayachandran S."/>
        </authorList>
    </citation>
    <scope>NUCLEOTIDE SEQUENCE [LARGE SCALE GENOMIC DNA]</scope>
    <source>
        <strain evidence="1 2">SK03</strain>
    </source>
</reference>
<dbReference type="InterPro" id="IPR035093">
    <property type="entry name" value="RelE/ParE_toxin_dom_sf"/>
</dbReference>
<sequence>MIKSFRHKGLKRFYVSGSTAGIQADHAKKLRMQLAALDTAISVEDMDIPGFRLHPLKGKDKGRWSIWINGNWRMTFEFRDGNAYILDYEDYH</sequence>
<dbReference type="EMBL" id="JPUA01000034">
    <property type="protein sequence ID" value="OWV28615.1"/>
    <property type="molecule type" value="Genomic_DNA"/>
</dbReference>
<organism evidence="1 2">
    <name type="scientific">Halomonas campaniensis</name>
    <dbReference type="NCBI Taxonomy" id="213554"/>
    <lineage>
        <taxon>Bacteria</taxon>
        <taxon>Pseudomonadati</taxon>
        <taxon>Pseudomonadota</taxon>
        <taxon>Gammaproteobacteria</taxon>
        <taxon>Oceanospirillales</taxon>
        <taxon>Halomonadaceae</taxon>
        <taxon>Halomonas</taxon>
    </lineage>
</organism>
<dbReference type="RefSeq" id="WP_088700603.1">
    <property type="nucleotide sequence ID" value="NZ_JPUA01000034.1"/>
</dbReference>
<evidence type="ECO:0000313" key="2">
    <source>
        <dbReference type="Proteomes" id="UP000197334"/>
    </source>
</evidence>
<dbReference type="OrthoDB" id="9801102at2"/>
<dbReference type="PANTHER" id="PTHR40266">
    <property type="entry name" value="TOXIN HIGB-1"/>
    <property type="match status" value="1"/>
</dbReference>
<dbReference type="Proteomes" id="UP000197334">
    <property type="component" value="Unassembled WGS sequence"/>
</dbReference>
<comment type="caution">
    <text evidence="1">The sequence shown here is derived from an EMBL/GenBank/DDBJ whole genome shotgun (WGS) entry which is preliminary data.</text>
</comment>